<accession>A0A1B1S6R6</accession>
<gene>
    <name evidence="2" type="ORF">A4V02_01190</name>
</gene>
<dbReference type="EMBL" id="CP015402">
    <property type="protein sequence ID" value="ANU62490.1"/>
    <property type="molecule type" value="Genomic_DNA"/>
</dbReference>
<dbReference type="RefSeq" id="WP_068959886.1">
    <property type="nucleotide sequence ID" value="NZ_CAJTAP010000053.1"/>
</dbReference>
<evidence type="ECO:0000313" key="3">
    <source>
        <dbReference type="Proteomes" id="UP000186351"/>
    </source>
</evidence>
<organism evidence="2 3">
    <name type="scientific">Muribaculum intestinale</name>
    <dbReference type="NCBI Taxonomy" id="1796646"/>
    <lineage>
        <taxon>Bacteria</taxon>
        <taxon>Pseudomonadati</taxon>
        <taxon>Bacteroidota</taxon>
        <taxon>Bacteroidia</taxon>
        <taxon>Bacteroidales</taxon>
        <taxon>Muribaculaceae</taxon>
        <taxon>Muribaculum</taxon>
    </lineage>
</organism>
<evidence type="ECO:0000256" key="1">
    <source>
        <dbReference type="SAM" id="MobiDB-lite"/>
    </source>
</evidence>
<dbReference type="KEGG" id="pary:A4V02_01190"/>
<evidence type="ECO:0000313" key="2">
    <source>
        <dbReference type="EMBL" id="ANU62490.1"/>
    </source>
</evidence>
<dbReference type="InterPro" id="IPR053842">
    <property type="entry name" value="NikA-like"/>
</dbReference>
<proteinExistence type="predicted"/>
<feature type="region of interest" description="Disordered" evidence="1">
    <location>
        <begin position="1"/>
        <end position="34"/>
    </location>
</feature>
<name>A0A1B1S6R6_9BACT</name>
<reference evidence="3" key="1">
    <citation type="submission" date="2016-04" db="EMBL/GenBank/DDBJ databases">
        <title>Complete Genome Sequences of Twelve Strains of a Stable Defined Moderately Diverse Mouse Microbiota 2 (sDMDMm2).</title>
        <authorList>
            <person name="Uchimura Y."/>
            <person name="Wyss M."/>
            <person name="Brugiroux S."/>
            <person name="Limenitakis J.P."/>
            <person name="Stecher B."/>
            <person name="McCoy K.D."/>
            <person name="Macpherson A.J."/>
        </authorList>
    </citation>
    <scope>NUCLEOTIDE SEQUENCE [LARGE SCALE GENOMIC DNA]</scope>
    <source>
        <strain evidence="3">YL27</strain>
    </source>
</reference>
<dbReference type="STRING" id="1796646.A4V02_01190"/>
<keyword evidence="3" id="KW-1185">Reference proteome</keyword>
<dbReference type="Pfam" id="PF21983">
    <property type="entry name" value="NikA-like"/>
    <property type="match status" value="1"/>
</dbReference>
<dbReference type="AlphaFoldDB" id="A0A1B1S6R6"/>
<dbReference type="Proteomes" id="UP000186351">
    <property type="component" value="Chromosome"/>
</dbReference>
<evidence type="ECO:0008006" key="4">
    <source>
        <dbReference type="Google" id="ProtNLM"/>
    </source>
</evidence>
<protein>
    <recommendedName>
        <fullName evidence="4">Plasmid mobilization relaxosome protein MobC</fullName>
    </recommendedName>
</protein>
<dbReference type="GeneID" id="65535450"/>
<accession>A0A1Z2XF11</accession>
<dbReference type="OrthoDB" id="3268254at2"/>
<feature type="compositionally biased region" description="Basic residues" evidence="1">
    <location>
        <begin position="1"/>
        <end position="19"/>
    </location>
</feature>
<sequence length="127" mass="14813">MKPKSPTRKSNLKAGHRNGRPALPEEERQSYVRHTRYNEAENTLLLANVKRTGMKNVSEYIRSVTLNPHIVPRLDESEMRIARNLSGMSNNFNQLLRLCHQRGLDAMARDVQYYLNRFRELFAKLSS</sequence>